<comment type="caution">
    <text evidence="1">The sequence shown here is derived from an EMBL/GenBank/DDBJ whole genome shotgun (WGS) entry which is preliminary data.</text>
</comment>
<gene>
    <name evidence="1" type="ORF">V1517DRAFT_343575</name>
</gene>
<sequence length="155" mass="17879">MMSASKTRYNCVVFRMNPRKLIKRLNRGDILSLDEYRRIDEYRHRERIRQRHIRAKSRQKKITLSGSLYAFPPCHDRNGPASCSSEARLISRTVSGLTLPPIRALQSNIPNQDKEQGLKPLALNYILNKDKDTTASCSETVRREESGKLPRLLLS</sequence>
<dbReference type="Proteomes" id="UP001489719">
    <property type="component" value="Unassembled WGS sequence"/>
</dbReference>
<accession>A0ACC3TW38</accession>
<evidence type="ECO:0000313" key="1">
    <source>
        <dbReference type="EMBL" id="KAK9325151.1"/>
    </source>
</evidence>
<proteinExistence type="predicted"/>
<evidence type="ECO:0000313" key="2">
    <source>
        <dbReference type="Proteomes" id="UP001489719"/>
    </source>
</evidence>
<reference evidence="2" key="1">
    <citation type="journal article" date="2024" name="Front. Bioeng. Biotechnol.">
        <title>Genome-scale model development and genomic sequencing of the oleaginous clade Lipomyces.</title>
        <authorList>
            <person name="Czajka J.J."/>
            <person name="Han Y."/>
            <person name="Kim J."/>
            <person name="Mondo S.J."/>
            <person name="Hofstad B.A."/>
            <person name="Robles A."/>
            <person name="Haridas S."/>
            <person name="Riley R."/>
            <person name="LaButti K."/>
            <person name="Pangilinan J."/>
            <person name="Andreopoulos W."/>
            <person name="Lipzen A."/>
            <person name="Yan J."/>
            <person name="Wang M."/>
            <person name="Ng V."/>
            <person name="Grigoriev I.V."/>
            <person name="Spatafora J.W."/>
            <person name="Magnuson J.K."/>
            <person name="Baker S.E."/>
            <person name="Pomraning K.R."/>
        </authorList>
    </citation>
    <scope>NUCLEOTIDE SEQUENCE [LARGE SCALE GENOMIC DNA]</scope>
    <source>
        <strain evidence="2">CBS 10300</strain>
    </source>
</reference>
<dbReference type="EMBL" id="MU970042">
    <property type="protein sequence ID" value="KAK9325151.1"/>
    <property type="molecule type" value="Genomic_DNA"/>
</dbReference>
<name>A0ACC3TW38_9ASCO</name>
<protein>
    <submittedName>
        <fullName evidence="1">Uncharacterized protein</fullName>
    </submittedName>
</protein>
<keyword evidence="2" id="KW-1185">Reference proteome</keyword>
<organism evidence="1 2">
    <name type="scientific">Lipomyces orientalis</name>
    <dbReference type="NCBI Taxonomy" id="1233043"/>
    <lineage>
        <taxon>Eukaryota</taxon>
        <taxon>Fungi</taxon>
        <taxon>Dikarya</taxon>
        <taxon>Ascomycota</taxon>
        <taxon>Saccharomycotina</taxon>
        <taxon>Lipomycetes</taxon>
        <taxon>Lipomycetales</taxon>
        <taxon>Lipomycetaceae</taxon>
        <taxon>Lipomyces</taxon>
    </lineage>
</organism>